<evidence type="ECO:0000313" key="3">
    <source>
        <dbReference type="Proteomes" id="UP001633002"/>
    </source>
</evidence>
<comment type="caution">
    <text evidence="2">The sequence shown here is derived from an EMBL/GenBank/DDBJ whole genome shotgun (WGS) entry which is preliminary data.</text>
</comment>
<evidence type="ECO:0000256" key="1">
    <source>
        <dbReference type="SAM" id="MobiDB-lite"/>
    </source>
</evidence>
<feature type="region of interest" description="Disordered" evidence="1">
    <location>
        <begin position="46"/>
        <end position="70"/>
    </location>
</feature>
<protein>
    <submittedName>
        <fullName evidence="2">Uncharacterized protein</fullName>
    </submittedName>
</protein>
<proteinExistence type="predicted"/>
<dbReference type="EMBL" id="JBJQOH010000007">
    <property type="protein sequence ID" value="KAL3681263.1"/>
    <property type="molecule type" value="Genomic_DNA"/>
</dbReference>
<keyword evidence="3" id="KW-1185">Reference proteome</keyword>
<accession>A0ABD3GQM8</accession>
<dbReference type="AlphaFoldDB" id="A0ABD3GQM8"/>
<gene>
    <name evidence="2" type="ORF">R1sor_024219</name>
</gene>
<sequence>MSAYPNVQSVARNSRPVLFLKRYLDEYSLRMSSAAVDIGPHESRVSLLGEGGTDNASHKSEDGDSRASSSPHMVKVLASASIGLLLLTLLVTESVVSGSFLGHSATAASSGATKPGVGCEGYHFVNAEVNNLQGFKISPECAENIAKLHGT</sequence>
<evidence type="ECO:0000313" key="2">
    <source>
        <dbReference type="EMBL" id="KAL3681263.1"/>
    </source>
</evidence>
<reference evidence="2 3" key="1">
    <citation type="submission" date="2024-09" db="EMBL/GenBank/DDBJ databases">
        <title>Chromosome-scale assembly of Riccia sorocarpa.</title>
        <authorList>
            <person name="Paukszto L."/>
        </authorList>
    </citation>
    <scope>NUCLEOTIDE SEQUENCE [LARGE SCALE GENOMIC DNA]</scope>
    <source>
        <strain evidence="2">LP-2024</strain>
        <tissue evidence="2">Aerial parts of the thallus</tissue>
    </source>
</reference>
<organism evidence="2 3">
    <name type="scientific">Riccia sorocarpa</name>
    <dbReference type="NCBI Taxonomy" id="122646"/>
    <lineage>
        <taxon>Eukaryota</taxon>
        <taxon>Viridiplantae</taxon>
        <taxon>Streptophyta</taxon>
        <taxon>Embryophyta</taxon>
        <taxon>Marchantiophyta</taxon>
        <taxon>Marchantiopsida</taxon>
        <taxon>Marchantiidae</taxon>
        <taxon>Marchantiales</taxon>
        <taxon>Ricciaceae</taxon>
        <taxon>Riccia</taxon>
    </lineage>
</organism>
<feature type="compositionally biased region" description="Basic and acidic residues" evidence="1">
    <location>
        <begin position="56"/>
        <end position="65"/>
    </location>
</feature>
<name>A0ABD3GQM8_9MARC</name>
<dbReference type="Proteomes" id="UP001633002">
    <property type="component" value="Unassembled WGS sequence"/>
</dbReference>